<organism evidence="1 2">
    <name type="scientific">Trichinella nelsoni</name>
    <dbReference type="NCBI Taxonomy" id="6336"/>
    <lineage>
        <taxon>Eukaryota</taxon>
        <taxon>Metazoa</taxon>
        <taxon>Ecdysozoa</taxon>
        <taxon>Nematoda</taxon>
        <taxon>Enoplea</taxon>
        <taxon>Dorylaimia</taxon>
        <taxon>Trichinellida</taxon>
        <taxon>Trichinellidae</taxon>
        <taxon>Trichinella</taxon>
    </lineage>
</organism>
<dbReference type="EMBL" id="JYDL01000277">
    <property type="protein sequence ID" value="KRX12752.1"/>
    <property type="molecule type" value="Genomic_DNA"/>
</dbReference>
<name>A0A0V0REE1_9BILA</name>
<keyword evidence="2" id="KW-1185">Reference proteome</keyword>
<sequence length="40" mass="4652">MRYEVCVPSVPDQPDHHDNYLIAIAKATFAIFLQRMNFEA</sequence>
<protein>
    <submittedName>
        <fullName evidence="1">Uncharacterized protein</fullName>
    </submittedName>
</protein>
<proteinExistence type="predicted"/>
<dbReference type="AlphaFoldDB" id="A0A0V0REE1"/>
<accession>A0A0V0REE1</accession>
<evidence type="ECO:0000313" key="2">
    <source>
        <dbReference type="Proteomes" id="UP000054630"/>
    </source>
</evidence>
<reference evidence="1 2" key="1">
    <citation type="submission" date="2015-01" db="EMBL/GenBank/DDBJ databases">
        <title>Evolution of Trichinella species and genotypes.</title>
        <authorList>
            <person name="Korhonen P.K."/>
            <person name="Edoardo P."/>
            <person name="Giuseppe L.R."/>
            <person name="Gasser R.B."/>
        </authorList>
    </citation>
    <scope>NUCLEOTIDE SEQUENCE [LARGE SCALE GENOMIC DNA]</scope>
    <source>
        <strain evidence="1">ISS37</strain>
    </source>
</reference>
<dbReference type="Proteomes" id="UP000054630">
    <property type="component" value="Unassembled WGS sequence"/>
</dbReference>
<evidence type="ECO:0000313" key="1">
    <source>
        <dbReference type="EMBL" id="KRX12752.1"/>
    </source>
</evidence>
<gene>
    <name evidence="1" type="ORF">T07_3687</name>
</gene>
<comment type="caution">
    <text evidence="1">The sequence shown here is derived from an EMBL/GenBank/DDBJ whole genome shotgun (WGS) entry which is preliminary data.</text>
</comment>